<evidence type="ECO:0008006" key="4">
    <source>
        <dbReference type="Google" id="ProtNLM"/>
    </source>
</evidence>
<keyword evidence="1" id="KW-0732">Signal</keyword>
<dbReference type="InterPro" id="IPR001611">
    <property type="entry name" value="Leu-rich_rpt"/>
</dbReference>
<dbReference type="Pfam" id="PF00560">
    <property type="entry name" value="LRR_1"/>
    <property type="match status" value="1"/>
</dbReference>
<evidence type="ECO:0000313" key="2">
    <source>
        <dbReference type="EMBL" id="KAB5534531.1"/>
    </source>
</evidence>
<dbReference type="Gene3D" id="3.80.10.10">
    <property type="entry name" value="Ribonuclease Inhibitor"/>
    <property type="match status" value="1"/>
</dbReference>
<sequence>MCVLLSANNFTGTIPDTFGNLKNLTDLIDGSELSGKIPSFIGNWTNIERLRISDLNGSGSTFPDLQDMNNLTVL</sequence>
<keyword evidence="3" id="KW-1185">Reference proteome</keyword>
<dbReference type="PANTHER" id="PTHR47988">
    <property type="entry name" value="SOMATIC EMBRYOGENESIS RECEPTOR KINASE 1"/>
    <property type="match status" value="1"/>
</dbReference>
<dbReference type="InterPro" id="IPR032675">
    <property type="entry name" value="LRR_dom_sf"/>
</dbReference>
<comment type="caution">
    <text evidence="2">The sequence shown here is derived from an EMBL/GenBank/DDBJ whole genome shotgun (WGS) entry which is preliminary data.</text>
</comment>
<dbReference type="SUPFAM" id="SSF52058">
    <property type="entry name" value="L domain-like"/>
    <property type="match status" value="1"/>
</dbReference>
<proteinExistence type="predicted"/>
<gene>
    <name evidence="2" type="ORF">DKX38_017617</name>
</gene>
<protein>
    <recommendedName>
        <fullName evidence="4">Leucine-rich repeat-containing N-terminal plant-type domain-containing protein</fullName>
    </recommendedName>
</protein>
<name>A0A5N5KWN2_9ROSI</name>
<evidence type="ECO:0000256" key="1">
    <source>
        <dbReference type="ARBA" id="ARBA00022729"/>
    </source>
</evidence>
<evidence type="ECO:0000313" key="3">
    <source>
        <dbReference type="Proteomes" id="UP000326939"/>
    </source>
</evidence>
<dbReference type="Proteomes" id="UP000326939">
    <property type="component" value="Chromosome 11"/>
</dbReference>
<organism evidence="2 3">
    <name type="scientific">Salix brachista</name>
    <dbReference type="NCBI Taxonomy" id="2182728"/>
    <lineage>
        <taxon>Eukaryota</taxon>
        <taxon>Viridiplantae</taxon>
        <taxon>Streptophyta</taxon>
        <taxon>Embryophyta</taxon>
        <taxon>Tracheophyta</taxon>
        <taxon>Spermatophyta</taxon>
        <taxon>Magnoliopsida</taxon>
        <taxon>eudicotyledons</taxon>
        <taxon>Gunneridae</taxon>
        <taxon>Pentapetalae</taxon>
        <taxon>rosids</taxon>
        <taxon>fabids</taxon>
        <taxon>Malpighiales</taxon>
        <taxon>Salicaceae</taxon>
        <taxon>Saliceae</taxon>
        <taxon>Salix</taxon>
    </lineage>
</organism>
<accession>A0A5N5KWN2</accession>
<dbReference type="AlphaFoldDB" id="A0A5N5KWN2"/>
<dbReference type="EMBL" id="VDCV01000011">
    <property type="protein sequence ID" value="KAB5534531.1"/>
    <property type="molecule type" value="Genomic_DNA"/>
</dbReference>
<reference evidence="3" key="1">
    <citation type="journal article" date="2019" name="Gigascience">
        <title>De novo genome assembly of the endangered Acer yangbiense, a plant species with extremely small populations endemic to Yunnan Province, China.</title>
        <authorList>
            <person name="Yang J."/>
            <person name="Wariss H.M."/>
            <person name="Tao L."/>
            <person name="Zhang R."/>
            <person name="Yun Q."/>
            <person name="Hollingsworth P."/>
            <person name="Dao Z."/>
            <person name="Luo G."/>
            <person name="Guo H."/>
            <person name="Ma Y."/>
            <person name="Sun W."/>
        </authorList>
    </citation>
    <scope>NUCLEOTIDE SEQUENCE [LARGE SCALE GENOMIC DNA]</scope>
    <source>
        <strain evidence="3">cv. br00</strain>
    </source>
</reference>